<name>A0A2S5T3D1_9BURK</name>
<dbReference type="AlphaFoldDB" id="A0A2S5T3D1"/>
<organism evidence="1 2">
    <name type="scientific">Caldimonas thermodepolymerans</name>
    <dbReference type="NCBI Taxonomy" id="215580"/>
    <lineage>
        <taxon>Bacteria</taxon>
        <taxon>Pseudomonadati</taxon>
        <taxon>Pseudomonadota</taxon>
        <taxon>Betaproteobacteria</taxon>
        <taxon>Burkholderiales</taxon>
        <taxon>Sphaerotilaceae</taxon>
        <taxon>Caldimonas</taxon>
    </lineage>
</organism>
<dbReference type="EMBL" id="PSNY01000011">
    <property type="protein sequence ID" value="PPE69494.1"/>
    <property type="molecule type" value="Genomic_DNA"/>
</dbReference>
<proteinExistence type="predicted"/>
<accession>A0A2S5T3D1</accession>
<dbReference type="RefSeq" id="WP_104357789.1">
    <property type="nucleotide sequence ID" value="NZ_CP064338.1"/>
</dbReference>
<dbReference type="Pfam" id="PF06074">
    <property type="entry name" value="Portal_Mu"/>
    <property type="match status" value="1"/>
</dbReference>
<evidence type="ECO:0000313" key="1">
    <source>
        <dbReference type="EMBL" id="PPE69494.1"/>
    </source>
</evidence>
<dbReference type="Proteomes" id="UP000239406">
    <property type="component" value="Unassembled WGS sequence"/>
</dbReference>
<evidence type="ECO:0000313" key="2">
    <source>
        <dbReference type="Proteomes" id="UP000239406"/>
    </source>
</evidence>
<gene>
    <name evidence="1" type="ORF">C1702_11160</name>
</gene>
<protein>
    <submittedName>
        <fullName evidence="1">Uncharacterized protein</fullName>
    </submittedName>
</protein>
<reference evidence="1 2" key="1">
    <citation type="submission" date="2018-02" db="EMBL/GenBank/DDBJ databases">
        <title>Reclassifiation of [Polyangium] brachysporum DSM 7029 as Guopingzhaonella breviflexa gen. nov., sp. nov., a member of the family Comamonadaceae.</title>
        <authorList>
            <person name="Tang B."/>
        </authorList>
    </citation>
    <scope>NUCLEOTIDE SEQUENCE [LARGE SCALE GENOMIC DNA]</scope>
    <source>
        <strain evidence="1 2">DSM 15344</strain>
    </source>
</reference>
<sequence length="552" mass="58642">MLEQKNVGALLKAPAKPAELQTQVATPAPVYDPAMPTGEVRRAIDASISGELTPLGVLARLALAKRGNTSAFVQLVEDVLERDINYIAARETVTESIDAALLVAEAGGPLARDKRIAAEVQALLDSEPVQAAIGHFCGFEDFGYAAAELIWSTSGSKWSIENIIPLPPVWLTFDKRDGRTPLLLPAREGDMPQPLAHGKFVYVARPSYGLPFLRSHGYVGAFYKALKSMTLKDWAGFLEMCGQPLRVGYYDPKTIPNAADLRAVQRTLRRALENLGADAWAMLPEGTKIQFVESATKGASAAAFEDLARYLDEQVTKRITGSVLATGTGNTGSGGSQALGNVHNDKFVRKLKSTAAVVAKAIRQHIVAPYVAFNYGADVPVPVVRFAFEEPEDVVALTNALKELVPLGLEVSQEEIREKLRLRAPAEGEARLASPASPAVPADETSQGAGFSAHGKSAATGNTQTFASAEEQDEIDVLIAAYTADDGYVRADEDANSALLSAIESASSVEELKAALLAAVKDADVRKFQDALTGALLTSQAAGEFGVKVGGD</sequence>
<dbReference type="InterPro" id="IPR009279">
    <property type="entry name" value="Portal_Mu"/>
</dbReference>
<comment type="caution">
    <text evidence="1">The sequence shown here is derived from an EMBL/GenBank/DDBJ whole genome shotgun (WGS) entry which is preliminary data.</text>
</comment>
<keyword evidence="2" id="KW-1185">Reference proteome</keyword>